<keyword evidence="8" id="KW-1185">Reference proteome</keyword>
<dbReference type="EMBL" id="BFAA01142088">
    <property type="protein sequence ID" value="GCB85321.1"/>
    <property type="molecule type" value="Genomic_DNA"/>
</dbReference>
<dbReference type="PROSITE" id="PS50119">
    <property type="entry name" value="ZF_BBOX"/>
    <property type="match status" value="1"/>
</dbReference>
<keyword evidence="3" id="KW-0862">Zinc</keyword>
<dbReference type="OMA" id="EHESSIC"/>
<evidence type="ECO:0000256" key="3">
    <source>
        <dbReference type="ARBA" id="ARBA00022833"/>
    </source>
</evidence>
<proteinExistence type="predicted"/>
<evidence type="ECO:0000313" key="7">
    <source>
        <dbReference type="EMBL" id="GCB85321.1"/>
    </source>
</evidence>
<feature type="non-terminal residue" evidence="7">
    <location>
        <position position="165"/>
    </location>
</feature>
<dbReference type="SUPFAM" id="SSF57850">
    <property type="entry name" value="RING/U-box"/>
    <property type="match status" value="1"/>
</dbReference>
<dbReference type="Pfam" id="PF00643">
    <property type="entry name" value="zf-B_box"/>
    <property type="match status" value="1"/>
</dbReference>
<dbReference type="Gene3D" id="3.30.160.60">
    <property type="entry name" value="Classic Zinc Finger"/>
    <property type="match status" value="1"/>
</dbReference>
<evidence type="ECO:0000259" key="5">
    <source>
        <dbReference type="PROSITE" id="PS50089"/>
    </source>
</evidence>
<evidence type="ECO:0000256" key="4">
    <source>
        <dbReference type="PROSITE-ProRule" id="PRU00024"/>
    </source>
</evidence>
<sequence>MALRQQIQGLTEETICPICLDFFTDPVTLDCGHNFCRSCIPEKEINSCPECREDFPEKSLRINRALGNLAEKTRKLNLNRKEKDSKLHCEKHQEELKLLCETDKKLICVICRDSREHRVHRFLPIDEAVKTYKDQMKSSFDSLTVKKSAVLQTKLKQKGKISEVR</sequence>
<dbReference type="InterPro" id="IPR001841">
    <property type="entry name" value="Znf_RING"/>
</dbReference>
<dbReference type="STRING" id="75743.A0A401QIX1"/>
<evidence type="ECO:0000313" key="8">
    <source>
        <dbReference type="Proteomes" id="UP000288216"/>
    </source>
</evidence>
<dbReference type="PROSITE" id="PS50089">
    <property type="entry name" value="ZF_RING_2"/>
    <property type="match status" value="1"/>
</dbReference>
<dbReference type="InterPro" id="IPR017907">
    <property type="entry name" value="Znf_RING_CS"/>
</dbReference>
<dbReference type="InterPro" id="IPR000315">
    <property type="entry name" value="Znf_B-box"/>
</dbReference>
<dbReference type="Proteomes" id="UP000288216">
    <property type="component" value="Unassembled WGS sequence"/>
</dbReference>
<protein>
    <recommendedName>
        <fullName evidence="9">RING-type domain-containing protein</fullName>
    </recommendedName>
</protein>
<dbReference type="Pfam" id="PF15227">
    <property type="entry name" value="zf-C3HC4_4"/>
    <property type="match status" value="1"/>
</dbReference>
<evidence type="ECO:0008006" key="9">
    <source>
        <dbReference type="Google" id="ProtNLM"/>
    </source>
</evidence>
<dbReference type="InterPro" id="IPR013083">
    <property type="entry name" value="Znf_RING/FYVE/PHD"/>
</dbReference>
<reference evidence="7 8" key="1">
    <citation type="journal article" date="2018" name="Nat. Ecol. Evol.">
        <title>Shark genomes provide insights into elasmobranch evolution and the origin of vertebrates.</title>
        <authorList>
            <person name="Hara Y"/>
            <person name="Yamaguchi K"/>
            <person name="Onimaru K"/>
            <person name="Kadota M"/>
            <person name="Koyanagi M"/>
            <person name="Keeley SD"/>
            <person name="Tatsumi K"/>
            <person name="Tanaka K"/>
            <person name="Motone F"/>
            <person name="Kageyama Y"/>
            <person name="Nozu R"/>
            <person name="Adachi N"/>
            <person name="Nishimura O"/>
            <person name="Nakagawa R"/>
            <person name="Tanegashima C"/>
            <person name="Kiyatake I"/>
            <person name="Matsumoto R"/>
            <person name="Murakumo K"/>
            <person name="Nishida K"/>
            <person name="Terakita A"/>
            <person name="Kuratani S"/>
            <person name="Sato K"/>
            <person name="Hyodo S Kuraku.S."/>
        </authorList>
    </citation>
    <scope>NUCLEOTIDE SEQUENCE [LARGE SCALE GENOMIC DNA]</scope>
</reference>
<dbReference type="OrthoDB" id="654191at2759"/>
<feature type="domain" description="B box-type" evidence="6">
    <location>
        <begin position="84"/>
        <end position="125"/>
    </location>
</feature>
<dbReference type="InterPro" id="IPR050143">
    <property type="entry name" value="TRIM/RBCC"/>
</dbReference>
<dbReference type="AlphaFoldDB" id="A0A401QIX1"/>
<comment type="caution">
    <text evidence="7">The sequence shown here is derived from an EMBL/GenBank/DDBJ whole genome shotgun (WGS) entry which is preliminary data.</text>
</comment>
<name>A0A401QIX1_SCYTO</name>
<evidence type="ECO:0000259" key="6">
    <source>
        <dbReference type="PROSITE" id="PS50119"/>
    </source>
</evidence>
<dbReference type="GO" id="GO:0008270">
    <property type="term" value="F:zinc ion binding"/>
    <property type="evidence" value="ECO:0007669"/>
    <property type="project" value="UniProtKB-KW"/>
</dbReference>
<evidence type="ECO:0000256" key="1">
    <source>
        <dbReference type="ARBA" id="ARBA00022723"/>
    </source>
</evidence>
<dbReference type="PANTHER" id="PTHR24103">
    <property type="entry name" value="E3 UBIQUITIN-PROTEIN LIGASE TRIM"/>
    <property type="match status" value="1"/>
</dbReference>
<evidence type="ECO:0000256" key="2">
    <source>
        <dbReference type="ARBA" id="ARBA00022771"/>
    </source>
</evidence>
<dbReference type="SUPFAM" id="SSF57845">
    <property type="entry name" value="B-box zinc-binding domain"/>
    <property type="match status" value="1"/>
</dbReference>
<organism evidence="7 8">
    <name type="scientific">Scyliorhinus torazame</name>
    <name type="common">Cloudy catshark</name>
    <name type="synonym">Catulus torazame</name>
    <dbReference type="NCBI Taxonomy" id="75743"/>
    <lineage>
        <taxon>Eukaryota</taxon>
        <taxon>Metazoa</taxon>
        <taxon>Chordata</taxon>
        <taxon>Craniata</taxon>
        <taxon>Vertebrata</taxon>
        <taxon>Chondrichthyes</taxon>
        <taxon>Elasmobranchii</taxon>
        <taxon>Galeomorphii</taxon>
        <taxon>Galeoidea</taxon>
        <taxon>Carcharhiniformes</taxon>
        <taxon>Scyliorhinidae</taxon>
        <taxon>Scyliorhinus</taxon>
    </lineage>
</organism>
<dbReference type="SMART" id="SM00184">
    <property type="entry name" value="RING"/>
    <property type="match status" value="1"/>
</dbReference>
<dbReference type="SMART" id="SM00336">
    <property type="entry name" value="BBOX"/>
    <property type="match status" value="1"/>
</dbReference>
<dbReference type="CDD" id="cd19800">
    <property type="entry name" value="Bbox2_xNF7-like"/>
    <property type="match status" value="1"/>
</dbReference>
<feature type="domain" description="RING-type" evidence="5">
    <location>
        <begin position="16"/>
        <end position="52"/>
    </location>
</feature>
<gene>
    <name evidence="7" type="ORF">scyTo_0025939</name>
</gene>
<dbReference type="PROSITE" id="PS00518">
    <property type="entry name" value="ZF_RING_1"/>
    <property type="match status" value="1"/>
</dbReference>
<keyword evidence="1" id="KW-0479">Metal-binding</keyword>
<accession>A0A401QIX1</accession>
<dbReference type="Gene3D" id="3.30.40.10">
    <property type="entry name" value="Zinc/RING finger domain, C3HC4 (zinc finger)"/>
    <property type="match status" value="1"/>
</dbReference>
<keyword evidence="2 4" id="KW-0863">Zinc-finger</keyword>